<proteinExistence type="predicted"/>
<organism evidence="1 2">
    <name type="scientific">Janthinobacterium kumbetense</name>
    <dbReference type="NCBI Taxonomy" id="2950280"/>
    <lineage>
        <taxon>Bacteria</taxon>
        <taxon>Pseudomonadati</taxon>
        <taxon>Pseudomonadota</taxon>
        <taxon>Betaproteobacteria</taxon>
        <taxon>Burkholderiales</taxon>
        <taxon>Oxalobacteraceae</taxon>
        <taxon>Janthinobacterium</taxon>
    </lineage>
</organism>
<reference evidence="1 2" key="1">
    <citation type="submission" date="2022-06" db="EMBL/GenBank/DDBJ databases">
        <title>Janthinobacterium kumbetensis sp. nov., isolated from spring water in Turkey.</title>
        <authorList>
            <person name="Inan Bektas K."/>
            <person name="Belduz A.A."/>
            <person name="Canakci S."/>
            <person name="Nalcaoglu A."/>
            <person name="Ceylan E."/>
            <person name="Kati H."/>
        </authorList>
    </citation>
    <scope>NUCLEOTIDE SEQUENCE [LARGE SCALE GENOMIC DNA]</scope>
    <source>
        <strain evidence="1 2">GK</strain>
    </source>
</reference>
<evidence type="ECO:0000313" key="2">
    <source>
        <dbReference type="Proteomes" id="UP001202243"/>
    </source>
</evidence>
<dbReference type="GeneID" id="56947007"/>
<evidence type="ECO:0000313" key="1">
    <source>
        <dbReference type="EMBL" id="MCM2564627.1"/>
    </source>
</evidence>
<sequence length="137" mass="15219">MTVFSIGNTNFEVNVAKSNISLEAHGSGMLELNIDIHGDDEVFMRLTEPEDAEWSWALYPPAFFLHGLRIPEGQGGAFSIGMLDMHPEAEESGIYMMEYGDVSAVNIIELSADRLAVSGMVDLCSKRLPFHIDMPRR</sequence>
<dbReference type="EMBL" id="JAMQGR010000001">
    <property type="protein sequence ID" value="MCM2564627.1"/>
    <property type="molecule type" value="Genomic_DNA"/>
</dbReference>
<accession>A0ABT0WKP0</accession>
<dbReference type="Proteomes" id="UP001202243">
    <property type="component" value="Unassembled WGS sequence"/>
</dbReference>
<dbReference type="RefSeq" id="WP_176375718.1">
    <property type="nucleotide sequence ID" value="NZ_JAMQGR010000001.1"/>
</dbReference>
<name>A0ABT0WKP0_9BURK</name>
<comment type="caution">
    <text evidence="1">The sequence shown here is derived from an EMBL/GenBank/DDBJ whole genome shotgun (WGS) entry which is preliminary data.</text>
</comment>
<keyword evidence="2" id="KW-1185">Reference proteome</keyword>
<protein>
    <submittedName>
        <fullName evidence="1">Uncharacterized protein</fullName>
    </submittedName>
</protein>
<gene>
    <name evidence="1" type="ORF">NCG91_03390</name>
</gene>